<dbReference type="EMBL" id="FNQC01000005">
    <property type="protein sequence ID" value="SDZ04357.1"/>
    <property type="molecule type" value="Genomic_DNA"/>
</dbReference>
<evidence type="ECO:0000313" key="2">
    <source>
        <dbReference type="EMBL" id="SDZ04357.1"/>
    </source>
</evidence>
<protein>
    <submittedName>
        <fullName evidence="2">Iron-sulfur cluster assembly protein</fullName>
    </submittedName>
</protein>
<dbReference type="PANTHER" id="PTHR47265:SF1">
    <property type="entry name" value="IRON-SULFUR ASSEMBLY PROTEIN ISCA, CHLOROPLASTIC"/>
    <property type="match status" value="1"/>
</dbReference>
<dbReference type="RefSeq" id="WP_019599547.1">
    <property type="nucleotide sequence ID" value="NZ_FNQC01000005.1"/>
</dbReference>
<organism evidence="2 3">
    <name type="scientific">Rhodonellum ikkaensis</name>
    <dbReference type="NCBI Taxonomy" id="336829"/>
    <lineage>
        <taxon>Bacteria</taxon>
        <taxon>Pseudomonadati</taxon>
        <taxon>Bacteroidota</taxon>
        <taxon>Cytophagia</taxon>
        <taxon>Cytophagales</taxon>
        <taxon>Cytophagaceae</taxon>
        <taxon>Rhodonellum</taxon>
    </lineage>
</organism>
<comment type="caution">
    <text evidence="2">The sequence shown here is derived from an EMBL/GenBank/DDBJ whole genome shotgun (WGS) entry which is preliminary data.</text>
</comment>
<dbReference type="NCBIfam" id="TIGR00049">
    <property type="entry name" value="iron-sulfur cluster assembly accessory protein"/>
    <property type="match status" value="1"/>
</dbReference>
<gene>
    <name evidence="2" type="ORF">SAMN05444412_1056</name>
</gene>
<proteinExistence type="predicted"/>
<dbReference type="InterPro" id="IPR016092">
    <property type="entry name" value="ATAP"/>
</dbReference>
<dbReference type="InterPro" id="IPR031108">
    <property type="entry name" value="IscA_plant_cyanobact"/>
</dbReference>
<keyword evidence="3" id="KW-1185">Reference proteome</keyword>
<feature type="domain" description="Core" evidence="1">
    <location>
        <begin position="5"/>
        <end position="96"/>
    </location>
</feature>
<reference evidence="2 3" key="1">
    <citation type="submission" date="2016-10" db="EMBL/GenBank/DDBJ databases">
        <authorList>
            <person name="Varghese N."/>
            <person name="Submissions S."/>
        </authorList>
    </citation>
    <scope>NUCLEOTIDE SEQUENCE [LARGE SCALE GENOMIC DNA]</scope>
    <source>
        <strain evidence="2 3">DSM 17997</strain>
    </source>
</reference>
<evidence type="ECO:0000259" key="1">
    <source>
        <dbReference type="Pfam" id="PF01521"/>
    </source>
</evidence>
<dbReference type="Pfam" id="PF01521">
    <property type="entry name" value="Fe-S_biosyn"/>
    <property type="match status" value="1"/>
</dbReference>
<name>A0A1H3PTB0_9BACT</name>
<dbReference type="InterPro" id="IPR035903">
    <property type="entry name" value="HesB-like_dom_sf"/>
</dbReference>
<dbReference type="InterPro" id="IPR000361">
    <property type="entry name" value="ATAP_core_dom"/>
</dbReference>
<sequence length="104" mass="11807">MLIPIKITEKALIEIKNIIDNKNIPQDYSLRVGVKGGGCGGMSYLLGFDKPKTEDVQFEFEGIPILIEKRHMMFLMGMEVDFFDGTEARGFTFVNPDIPKRHDV</sequence>
<dbReference type="Gene3D" id="2.60.300.12">
    <property type="entry name" value="HesB-like domain"/>
    <property type="match status" value="1"/>
</dbReference>
<evidence type="ECO:0000313" key="3">
    <source>
        <dbReference type="Proteomes" id="UP000199663"/>
    </source>
</evidence>
<accession>A0A1H3PTB0</accession>
<dbReference type="SUPFAM" id="SSF89360">
    <property type="entry name" value="HesB-like domain"/>
    <property type="match status" value="1"/>
</dbReference>
<dbReference type="Proteomes" id="UP000199663">
    <property type="component" value="Unassembled WGS sequence"/>
</dbReference>
<dbReference type="PANTHER" id="PTHR47265">
    <property type="entry name" value="IRON-SULFUR ASSEMBLY PROTEIN ISCA, CHLOROPLASTIC"/>
    <property type="match status" value="1"/>
</dbReference>